<evidence type="ECO:0000256" key="1">
    <source>
        <dbReference type="SAM" id="SignalP"/>
    </source>
</evidence>
<dbReference type="EMBL" id="JAFBMS010000004">
    <property type="protein sequence ID" value="KAG9352746.1"/>
    <property type="molecule type" value="Genomic_DNA"/>
</dbReference>
<keyword evidence="3" id="KW-1185">Reference proteome</keyword>
<protein>
    <submittedName>
        <fullName evidence="2">Uncharacterized protein</fullName>
    </submittedName>
</protein>
<reference evidence="2" key="1">
    <citation type="thesis" date="2021" institute="BYU ScholarsArchive" country="Provo, UT, USA">
        <title>Applications of and Algorithms for Genome Assembly and Genomic Analyses with an Emphasis on Marine Teleosts.</title>
        <authorList>
            <person name="Pickett B.D."/>
        </authorList>
    </citation>
    <scope>NUCLEOTIDE SEQUENCE</scope>
    <source>
        <strain evidence="2">HI-2016</strain>
    </source>
</reference>
<evidence type="ECO:0000313" key="2">
    <source>
        <dbReference type="EMBL" id="KAG9352746.1"/>
    </source>
</evidence>
<evidence type="ECO:0000313" key="3">
    <source>
        <dbReference type="Proteomes" id="UP000824540"/>
    </source>
</evidence>
<keyword evidence="1" id="KW-0732">Signal</keyword>
<sequence>MMCKLLLSWALILTTSGPVLCHPITDSAEIPYSGPVSVEEGRAVSPEELSLSDQAYLSQSGASLGYPSLLAGEVLSRDERAGLESQWVWLQRDMAFFPCGCIPLGVEQGVGRQVSVVRLASSGGISSG</sequence>
<accession>A0A8T2PL70</accession>
<comment type="caution">
    <text evidence="2">The sequence shown here is derived from an EMBL/GenBank/DDBJ whole genome shotgun (WGS) entry which is preliminary data.</text>
</comment>
<proteinExistence type="predicted"/>
<dbReference type="AlphaFoldDB" id="A0A8T2PL70"/>
<organism evidence="2 3">
    <name type="scientific">Albula glossodonta</name>
    <name type="common">roundjaw bonefish</name>
    <dbReference type="NCBI Taxonomy" id="121402"/>
    <lineage>
        <taxon>Eukaryota</taxon>
        <taxon>Metazoa</taxon>
        <taxon>Chordata</taxon>
        <taxon>Craniata</taxon>
        <taxon>Vertebrata</taxon>
        <taxon>Euteleostomi</taxon>
        <taxon>Actinopterygii</taxon>
        <taxon>Neopterygii</taxon>
        <taxon>Teleostei</taxon>
        <taxon>Albuliformes</taxon>
        <taxon>Albulidae</taxon>
        <taxon>Albula</taxon>
    </lineage>
</organism>
<gene>
    <name evidence="2" type="ORF">JZ751_017322</name>
</gene>
<feature type="signal peptide" evidence="1">
    <location>
        <begin position="1"/>
        <end position="21"/>
    </location>
</feature>
<dbReference type="Proteomes" id="UP000824540">
    <property type="component" value="Unassembled WGS sequence"/>
</dbReference>
<feature type="chain" id="PRO_5035934530" evidence="1">
    <location>
        <begin position="22"/>
        <end position="128"/>
    </location>
</feature>
<dbReference type="OrthoDB" id="8894951at2759"/>
<name>A0A8T2PL70_9TELE</name>